<dbReference type="PANTHER" id="PTHR36836">
    <property type="entry name" value="COLANIC ACID BIOSYNTHESIS PROTEIN WCAK"/>
    <property type="match status" value="1"/>
</dbReference>
<organism evidence="2 3">
    <name type="scientific">Nocardioides thalensis</name>
    <dbReference type="NCBI Taxonomy" id="1914755"/>
    <lineage>
        <taxon>Bacteria</taxon>
        <taxon>Bacillati</taxon>
        <taxon>Actinomycetota</taxon>
        <taxon>Actinomycetes</taxon>
        <taxon>Propionibacteriales</taxon>
        <taxon>Nocardioidaceae</taxon>
        <taxon>Nocardioides</taxon>
    </lineage>
</organism>
<feature type="domain" description="Polysaccharide pyruvyl transferase" evidence="1">
    <location>
        <begin position="15"/>
        <end position="370"/>
    </location>
</feature>
<reference evidence="2 3" key="1">
    <citation type="submission" date="2020-07" db="EMBL/GenBank/DDBJ databases">
        <title>Sequencing the genomes of 1000 actinobacteria strains.</title>
        <authorList>
            <person name="Klenk H.-P."/>
        </authorList>
    </citation>
    <scope>NUCLEOTIDE SEQUENCE [LARGE SCALE GENOMIC DNA]</scope>
    <source>
        <strain evidence="2 3">DSM 103833</strain>
    </source>
</reference>
<evidence type="ECO:0000313" key="3">
    <source>
        <dbReference type="Proteomes" id="UP000530424"/>
    </source>
</evidence>
<protein>
    <submittedName>
        <fullName evidence="2">Colanic acid/amylovoran biosynthesis protein</fullName>
    </submittedName>
</protein>
<sequence>MTTKVLVPGFYTWANKGDAALLTAFLPWLSTHLGGADYVVTSFSPREDAAYFGQRFIDMPTRPWRRFHRAQELVANRLPGGRALLARARIAWFALLRRYLSTWMRLFLRAPRTARLLVPGNVYRVAQEVDAADAVVAVPGGYLNAYRSTNDWWLFHLPTLWLASAAGKHPILGPCSLGPFDGAHEHHAREVLAMARLVLARERPTYDLALSLGVDAARLVQTPDMAFAYEAPSSPSAAAQAVLDEVRAAAGGRPLVGISVREHNYPGHVDPAAMQQTYLAAVAEALGALQADHDAFVVIVPQTEEDARIGAELHDALRTLGVASRNVTANLSPTDLQSVYAELRLLLGTRMHANILAMTVGTPVVAIAYEPKTTGILEAMGLDHWGIWIDRVSGGALATLADSQWREAPHNRVRAAEGAAAQRERLAAAGHRIADALDS</sequence>
<proteinExistence type="predicted"/>
<keyword evidence="3" id="KW-1185">Reference proteome</keyword>
<evidence type="ECO:0000259" key="1">
    <source>
        <dbReference type="Pfam" id="PF04230"/>
    </source>
</evidence>
<accession>A0A853C520</accession>
<name>A0A853C520_9ACTN</name>
<dbReference type="InterPro" id="IPR007345">
    <property type="entry name" value="Polysacch_pyruvyl_Trfase"/>
</dbReference>
<dbReference type="AlphaFoldDB" id="A0A853C520"/>
<dbReference type="RefSeq" id="WP_179669155.1">
    <property type="nucleotide sequence ID" value="NZ_JACCFP010000001.1"/>
</dbReference>
<gene>
    <name evidence="2" type="ORF">HNR19_003543</name>
</gene>
<dbReference type="PANTHER" id="PTHR36836:SF1">
    <property type="entry name" value="COLANIC ACID BIOSYNTHESIS PROTEIN WCAK"/>
    <property type="match status" value="1"/>
</dbReference>
<dbReference type="Proteomes" id="UP000530424">
    <property type="component" value="Unassembled WGS sequence"/>
</dbReference>
<dbReference type="EMBL" id="JACCFP010000001">
    <property type="protein sequence ID" value="NYJ02845.1"/>
    <property type="molecule type" value="Genomic_DNA"/>
</dbReference>
<evidence type="ECO:0000313" key="2">
    <source>
        <dbReference type="EMBL" id="NYJ02845.1"/>
    </source>
</evidence>
<dbReference type="Pfam" id="PF04230">
    <property type="entry name" value="PS_pyruv_trans"/>
    <property type="match status" value="1"/>
</dbReference>
<comment type="caution">
    <text evidence="2">The sequence shown here is derived from an EMBL/GenBank/DDBJ whole genome shotgun (WGS) entry which is preliminary data.</text>
</comment>